<keyword evidence="4" id="KW-1185">Reference proteome</keyword>
<dbReference type="AlphaFoldDB" id="A0A7W9FKX3"/>
<accession>A0A7W9FKX3</accession>
<dbReference type="EMBL" id="JACHOO010000001">
    <property type="protein sequence ID" value="MBB5751634.1"/>
    <property type="molecule type" value="Genomic_DNA"/>
</dbReference>
<evidence type="ECO:0000313" key="3">
    <source>
        <dbReference type="EMBL" id="MBB5751634.1"/>
    </source>
</evidence>
<name>A0A7W9FKX3_9HYPH</name>
<sequence>MRFTTPRSAGFGGLLSGVSFAAFAVCLAPGAARAADCTADAATISADCTNYSNSATLGTLSNTATISAPGGVSANSVALKNSGTVTTLDNDGTITAVGANGFHSAGLENQGQIGTLNNSGTISSERGETGDVASAVDITNDGTIGSIVNSGSITGDDYGIRNNGGDLIGSIENSGTITGALGINSSSAVTSFENTDTGTITGVNISMQDGQSVDSFVNAGAITAPEGVALGGVAIVCGSFPEVCGTFGTISNSGTIEGNATLSGLSLLSLGTLADKAGSVENSGTISGATGVAGFLLTLGILDNQLGGTITGDGAGLGVALSSIDALTNDGTISATADASIFSTIASGAGVTLPDALSTVTGNAAILAILSNIGTFTSNGTLSSTSNGFAAGLLGVGSTFGSVTNGVDGTISVSGSLALGIGLAGGSAGTLQNDGAVDVTAAGDGGTAIGILAAGPTAFGVEGDATEIGTFGNTGTVTATGDIALGGLFALASADSFTNAGTIEGEGTTLGGGLIVASSDIGSFENSGTIEGSGIYSGGMAVIGLGAMAQNLGDAGLSGPLGDNAILALLSGLGDTALATPTTIDSLDNSGTISGGLLGLYVGGGATVGPIENSGTIESGSVALYVDGGATIGDLDNSGTITGPEAIALYGDAAFGTITNTGTIAGTIKNRTTDDLVFIGATGDDYGLITGYSADPATLVTGLIDSKNSGVIFQSGNTRLNSDIDVGTNTVTNDGTLRLDDAVSITGNYSQSAAARLVIAATRNAMGQLTVSGSAGLAGSSIVIVPIGGYHFSGDIAAILSAGTLDLTGTTVKVGTETITFSTETVDGVTRLLADLPDQGPSSAYSEIGAEAGPAGAAMGTTLDVLAGGESDEAIAFQSTVLTTLLALDEADQPQAIAELAPSGDTPGWQAGFTAGTLFGDAVGQRQFGGFGAGAPAASPVSGYADAAPQRGNEAWRALTGAETAGRPGEGFDGEVWLQGLGGVANGPGYDMKGGGLAFGADVALSDSVLLGAAGSWLSLDTDAAAAEATQQLYQALVYASWRAGAFHVDAQAGGSYGHIEQSRTIGFLGAVARSDFDGVGATARAEAGYDLALAAGGPILTPLAGIAFQRNVYDPYRETGAGAANLSVDGQDVNNLTSTLGATIAWPVATGFGRWTPELRAVWLHDYLDDPVVTTGTLAGTPFATATDRLAADGAEVGAALALETGRLLFGAEYVGQFRSGYESHAGLAKGALRF</sequence>
<dbReference type="RefSeq" id="WP_183852477.1">
    <property type="nucleotide sequence ID" value="NZ_JACHOO010000001.1"/>
</dbReference>
<dbReference type="Gene3D" id="2.40.128.130">
    <property type="entry name" value="Autotransporter beta-domain"/>
    <property type="match status" value="1"/>
</dbReference>
<evidence type="ECO:0000256" key="1">
    <source>
        <dbReference type="SAM" id="SignalP"/>
    </source>
</evidence>
<feature type="domain" description="Autotransporter" evidence="2">
    <location>
        <begin position="969"/>
        <end position="1236"/>
    </location>
</feature>
<proteinExistence type="predicted"/>
<feature type="chain" id="PRO_5031072515" evidence="1">
    <location>
        <begin position="25"/>
        <end position="1236"/>
    </location>
</feature>
<dbReference type="Proteomes" id="UP000523821">
    <property type="component" value="Unassembled WGS sequence"/>
</dbReference>
<dbReference type="InterPro" id="IPR036709">
    <property type="entry name" value="Autotransporte_beta_dom_sf"/>
</dbReference>
<feature type="signal peptide" evidence="1">
    <location>
        <begin position="1"/>
        <end position="24"/>
    </location>
</feature>
<dbReference type="PROSITE" id="PS51208">
    <property type="entry name" value="AUTOTRANSPORTER"/>
    <property type="match status" value="1"/>
</dbReference>
<evidence type="ECO:0000259" key="2">
    <source>
        <dbReference type="PROSITE" id="PS51208"/>
    </source>
</evidence>
<gene>
    <name evidence="3" type="ORF">GGQ63_000677</name>
</gene>
<keyword evidence="1" id="KW-0732">Signal</keyword>
<evidence type="ECO:0000313" key="4">
    <source>
        <dbReference type="Proteomes" id="UP000523821"/>
    </source>
</evidence>
<dbReference type="SMART" id="SM00869">
    <property type="entry name" value="Autotransporter"/>
    <property type="match status" value="1"/>
</dbReference>
<comment type="caution">
    <text evidence="3">The sequence shown here is derived from an EMBL/GenBank/DDBJ whole genome shotgun (WGS) entry which is preliminary data.</text>
</comment>
<organism evidence="3 4">
    <name type="scientific">Prosthecomicrobium pneumaticum</name>
    <dbReference type="NCBI Taxonomy" id="81895"/>
    <lineage>
        <taxon>Bacteria</taxon>
        <taxon>Pseudomonadati</taxon>
        <taxon>Pseudomonadota</taxon>
        <taxon>Alphaproteobacteria</taxon>
        <taxon>Hyphomicrobiales</taxon>
        <taxon>Kaistiaceae</taxon>
        <taxon>Prosthecomicrobium</taxon>
    </lineage>
</organism>
<dbReference type="Pfam" id="PF03797">
    <property type="entry name" value="Autotransporter"/>
    <property type="match status" value="1"/>
</dbReference>
<dbReference type="InterPro" id="IPR005546">
    <property type="entry name" value="Autotransporte_beta"/>
</dbReference>
<dbReference type="SUPFAM" id="SSF103515">
    <property type="entry name" value="Autotransporter"/>
    <property type="match status" value="1"/>
</dbReference>
<protein>
    <submittedName>
        <fullName evidence="3">Uncharacterized protein with beta-barrel porin domain</fullName>
    </submittedName>
</protein>
<reference evidence="3 4" key="1">
    <citation type="submission" date="2020-08" db="EMBL/GenBank/DDBJ databases">
        <title>Genomic Encyclopedia of Type Strains, Phase IV (KMG-IV): sequencing the most valuable type-strain genomes for metagenomic binning, comparative biology and taxonomic classification.</title>
        <authorList>
            <person name="Goeker M."/>
        </authorList>
    </citation>
    <scope>NUCLEOTIDE SEQUENCE [LARGE SCALE GENOMIC DNA]</scope>
    <source>
        <strain evidence="3 4">DSM 16268</strain>
    </source>
</reference>